<evidence type="ECO:0000313" key="3">
    <source>
        <dbReference type="Proteomes" id="UP000637643"/>
    </source>
</evidence>
<keyword evidence="3" id="KW-1185">Reference proteome</keyword>
<dbReference type="PROSITE" id="PS51257">
    <property type="entry name" value="PROKAR_LIPOPROTEIN"/>
    <property type="match status" value="1"/>
</dbReference>
<organism evidence="2 3">
    <name type="scientific">Paenibacillus albidus</name>
    <dbReference type="NCBI Taxonomy" id="2041023"/>
    <lineage>
        <taxon>Bacteria</taxon>
        <taxon>Bacillati</taxon>
        <taxon>Bacillota</taxon>
        <taxon>Bacilli</taxon>
        <taxon>Bacillales</taxon>
        <taxon>Paenibacillaceae</taxon>
        <taxon>Paenibacillus</taxon>
    </lineage>
</organism>
<comment type="caution">
    <text evidence="2">The sequence shown here is derived from an EMBL/GenBank/DDBJ whole genome shotgun (WGS) entry which is preliminary data.</text>
</comment>
<gene>
    <name evidence="2" type="ORF">GCM10010912_55750</name>
</gene>
<reference evidence="2" key="2">
    <citation type="submission" date="2020-09" db="EMBL/GenBank/DDBJ databases">
        <authorList>
            <person name="Sun Q."/>
            <person name="Zhou Y."/>
        </authorList>
    </citation>
    <scope>NUCLEOTIDE SEQUENCE</scope>
    <source>
        <strain evidence="2">CGMCC 1.16134</strain>
    </source>
</reference>
<accession>A0A917CY23</accession>
<evidence type="ECO:0000313" key="2">
    <source>
        <dbReference type="EMBL" id="GGG03821.1"/>
    </source>
</evidence>
<dbReference type="AlphaFoldDB" id="A0A917CY23"/>
<evidence type="ECO:0008006" key="4">
    <source>
        <dbReference type="Google" id="ProtNLM"/>
    </source>
</evidence>
<dbReference type="Proteomes" id="UP000637643">
    <property type="component" value="Unassembled WGS sequence"/>
</dbReference>
<dbReference type="EMBL" id="BMKR01000036">
    <property type="protein sequence ID" value="GGG03821.1"/>
    <property type="molecule type" value="Genomic_DNA"/>
</dbReference>
<protein>
    <recommendedName>
        <fullName evidence="4">Inhibitor of growth protein N-terminal histone-binding domain-containing protein</fullName>
    </recommendedName>
</protein>
<evidence type="ECO:0000256" key="1">
    <source>
        <dbReference type="SAM" id="SignalP"/>
    </source>
</evidence>
<sequence>MKHMLRTGMVMVFILLSACSGKNLASTVPDSEEEVQESVQNFYNQMSEFEQLGKSSLAAFNEALTSYSTGQATDKQLEKAVTKFQNAAAEIADKAEDVKVSSDLPENIGKLLSEAKIAFESAYAIKEEASKSAVSPEVTAEQFEEMNQKADVAMLYGISKLNEARVASGLLEPEDGVQNLQQ</sequence>
<name>A0A917CY23_9BACL</name>
<reference evidence="2" key="1">
    <citation type="journal article" date="2014" name="Int. J. Syst. Evol. Microbiol.">
        <title>Complete genome sequence of Corynebacterium casei LMG S-19264T (=DSM 44701T), isolated from a smear-ripened cheese.</title>
        <authorList>
            <consortium name="US DOE Joint Genome Institute (JGI-PGF)"/>
            <person name="Walter F."/>
            <person name="Albersmeier A."/>
            <person name="Kalinowski J."/>
            <person name="Ruckert C."/>
        </authorList>
    </citation>
    <scope>NUCLEOTIDE SEQUENCE</scope>
    <source>
        <strain evidence="2">CGMCC 1.16134</strain>
    </source>
</reference>
<feature type="chain" id="PRO_5038000276" description="Inhibitor of growth protein N-terminal histone-binding domain-containing protein" evidence="1">
    <location>
        <begin position="26"/>
        <end position="182"/>
    </location>
</feature>
<proteinExistence type="predicted"/>
<feature type="signal peptide" evidence="1">
    <location>
        <begin position="1"/>
        <end position="25"/>
    </location>
</feature>
<dbReference type="RefSeq" id="WP_189030693.1">
    <property type="nucleotide sequence ID" value="NZ_BMKR01000036.1"/>
</dbReference>
<keyword evidence="1" id="KW-0732">Signal</keyword>